<dbReference type="EMBL" id="CAMPGE010025480">
    <property type="protein sequence ID" value="CAI2383234.1"/>
    <property type="molecule type" value="Genomic_DNA"/>
</dbReference>
<evidence type="ECO:0000313" key="3">
    <source>
        <dbReference type="Proteomes" id="UP001295684"/>
    </source>
</evidence>
<name>A0AAD1Y280_EUPCR</name>
<dbReference type="AlphaFoldDB" id="A0AAD1Y280"/>
<feature type="region of interest" description="Disordered" evidence="1">
    <location>
        <begin position="234"/>
        <end position="310"/>
    </location>
</feature>
<feature type="compositionally biased region" description="Polar residues" evidence="1">
    <location>
        <begin position="286"/>
        <end position="310"/>
    </location>
</feature>
<reference evidence="2" key="1">
    <citation type="submission" date="2023-07" db="EMBL/GenBank/DDBJ databases">
        <authorList>
            <consortium name="AG Swart"/>
            <person name="Singh M."/>
            <person name="Singh A."/>
            <person name="Seah K."/>
            <person name="Emmerich C."/>
        </authorList>
    </citation>
    <scope>NUCLEOTIDE SEQUENCE</scope>
    <source>
        <strain evidence="2">DP1</strain>
    </source>
</reference>
<sequence length="423" mass="48594">MSTQCSSVKNAKPPINRVKINNRLHEAKNQSKTLESTKSLSGISEVPSVQVSKVLKRTNKRQFILDCTNVKKSRIPEYYDFRAELIKKNEKRLRKLKKFHKIKILKPGKIRKQGKLVSGFQAQKRRTKSSNEDSLAMTHNASKIIEDHMKTQKGEQNDSSRTLIYYPNLNLKMEEKKNRCMSAAKRFPKLSYNQKDPIKVSLSERIGNSCEDNKRMTHEQLMEVLKMSKNRCNKIRTPGLDNRDPSVSGGSLLSHHKSECEKDKNELEKDDKKDQEKFNRIKSAHCKTSNSPLDLKNQQRNKGLSGIPETSKQLPPLLNLPLSRKTFSLCCEPPGSRLSVLQNLKAFVLKQKTIKSSKNEEYCDNDIFKENYIPSVHPDTCEIICALDSLIYCRDVDLVFVVIMNVTSDKESIKNPDQQKRLM</sequence>
<evidence type="ECO:0000256" key="1">
    <source>
        <dbReference type="SAM" id="MobiDB-lite"/>
    </source>
</evidence>
<proteinExistence type="predicted"/>
<evidence type="ECO:0000313" key="2">
    <source>
        <dbReference type="EMBL" id="CAI2383234.1"/>
    </source>
</evidence>
<gene>
    <name evidence="2" type="ORF">ECRASSUSDP1_LOCUS24729</name>
</gene>
<keyword evidence="3" id="KW-1185">Reference proteome</keyword>
<dbReference type="Proteomes" id="UP001295684">
    <property type="component" value="Unassembled WGS sequence"/>
</dbReference>
<accession>A0AAD1Y280</accession>
<comment type="caution">
    <text evidence="2">The sequence shown here is derived from an EMBL/GenBank/DDBJ whole genome shotgun (WGS) entry which is preliminary data.</text>
</comment>
<protein>
    <submittedName>
        <fullName evidence="2">Uncharacterized protein</fullName>
    </submittedName>
</protein>
<feature type="compositionally biased region" description="Basic and acidic residues" evidence="1">
    <location>
        <begin position="256"/>
        <end position="279"/>
    </location>
</feature>
<organism evidence="2 3">
    <name type="scientific">Euplotes crassus</name>
    <dbReference type="NCBI Taxonomy" id="5936"/>
    <lineage>
        <taxon>Eukaryota</taxon>
        <taxon>Sar</taxon>
        <taxon>Alveolata</taxon>
        <taxon>Ciliophora</taxon>
        <taxon>Intramacronucleata</taxon>
        <taxon>Spirotrichea</taxon>
        <taxon>Hypotrichia</taxon>
        <taxon>Euplotida</taxon>
        <taxon>Euplotidae</taxon>
        <taxon>Moneuplotes</taxon>
    </lineage>
</organism>